<dbReference type="PANTHER" id="PTHR30024:SF46">
    <property type="entry name" value="ABC TRANSPORTER, SUBSTRATE-BINDING LIPOPROTEIN"/>
    <property type="match status" value="1"/>
</dbReference>
<evidence type="ECO:0008006" key="3">
    <source>
        <dbReference type="Google" id="ProtNLM"/>
    </source>
</evidence>
<reference evidence="1 2" key="1">
    <citation type="submission" date="2016-05" db="EMBL/GenBank/DDBJ databases">
        <authorList>
            <person name="Lavstsen T."/>
            <person name="Jespersen J.S."/>
        </authorList>
    </citation>
    <scope>NUCLEOTIDE SEQUENCE [LARGE SCALE GENOMIC DNA]</scope>
    <source>
        <strain evidence="1 2">B7-9</strain>
    </source>
</reference>
<sequence>MIVVVPFKGNMPDLLFNYVCQKQGLDPTTDLTLYYANSPQQAAQLLLSGEKSIAVLTEPLSTQILLKSKATESSLYRSIDMQVEWSAASGLGQRIPIAGTVALPAIQDNPEAIERFMQEYRLAVEWIKANPDQAGQLGAAIEQLGFEAPAIAESLKNTRWDFVQVKDCQEDLEAFFMALSKTKLLDRNSTWGYILGL</sequence>
<keyword evidence="2" id="KW-1185">Reference proteome</keyword>
<dbReference type="Proteomes" id="UP000220922">
    <property type="component" value="Unassembled WGS sequence"/>
</dbReference>
<organism evidence="1 2">
    <name type="scientific">Candidatus Chloroploca asiatica</name>
    <dbReference type="NCBI Taxonomy" id="1506545"/>
    <lineage>
        <taxon>Bacteria</taxon>
        <taxon>Bacillati</taxon>
        <taxon>Chloroflexota</taxon>
        <taxon>Chloroflexia</taxon>
        <taxon>Chloroflexales</taxon>
        <taxon>Chloroflexineae</taxon>
        <taxon>Oscillochloridaceae</taxon>
        <taxon>Candidatus Chloroploca</taxon>
    </lineage>
</organism>
<protein>
    <recommendedName>
        <fullName evidence="3">SsuA/THI5-like domain-containing protein</fullName>
    </recommendedName>
</protein>
<evidence type="ECO:0000313" key="1">
    <source>
        <dbReference type="EMBL" id="PDV98987.1"/>
    </source>
</evidence>
<name>A0A2H3KLV2_9CHLR</name>
<dbReference type="PANTHER" id="PTHR30024">
    <property type="entry name" value="ALIPHATIC SULFONATES-BINDING PROTEIN-RELATED"/>
    <property type="match status" value="1"/>
</dbReference>
<gene>
    <name evidence="1" type="ORF">A9Q02_14150</name>
</gene>
<dbReference type="Gene3D" id="3.40.190.10">
    <property type="entry name" value="Periplasmic binding protein-like II"/>
    <property type="match status" value="1"/>
</dbReference>
<evidence type="ECO:0000313" key="2">
    <source>
        <dbReference type="Proteomes" id="UP000220922"/>
    </source>
</evidence>
<dbReference type="EMBL" id="LYXE01000086">
    <property type="protein sequence ID" value="PDV98987.1"/>
    <property type="molecule type" value="Genomic_DNA"/>
</dbReference>
<accession>A0A2H3KLV2</accession>
<proteinExistence type="predicted"/>
<dbReference type="AlphaFoldDB" id="A0A2H3KLV2"/>
<dbReference type="SUPFAM" id="SSF53850">
    <property type="entry name" value="Periplasmic binding protein-like II"/>
    <property type="match status" value="1"/>
</dbReference>
<comment type="caution">
    <text evidence="1">The sequence shown here is derived from an EMBL/GenBank/DDBJ whole genome shotgun (WGS) entry which is preliminary data.</text>
</comment>